<organism evidence="8 9">
    <name type="scientific">Actinokineospora terrae</name>
    <dbReference type="NCBI Taxonomy" id="155974"/>
    <lineage>
        <taxon>Bacteria</taxon>
        <taxon>Bacillati</taxon>
        <taxon>Actinomycetota</taxon>
        <taxon>Actinomycetes</taxon>
        <taxon>Pseudonocardiales</taxon>
        <taxon>Pseudonocardiaceae</taxon>
        <taxon>Actinokineospora</taxon>
    </lineage>
</organism>
<dbReference type="InterPro" id="IPR001444">
    <property type="entry name" value="Flag_bb_rod_N"/>
</dbReference>
<evidence type="ECO:0000256" key="4">
    <source>
        <dbReference type="ARBA" id="ARBA00023143"/>
    </source>
</evidence>
<dbReference type="EMBL" id="FOGI01000012">
    <property type="protein sequence ID" value="SES39383.1"/>
    <property type="molecule type" value="Genomic_DNA"/>
</dbReference>
<comment type="function">
    <text evidence="5 6">Structural component of flagellum, the bacterial motility apparatus. Part of the rod structure of flagellar basal body.</text>
</comment>
<protein>
    <recommendedName>
        <fullName evidence="3 6">Flagellar basal body rod protein FlgB</fullName>
    </recommendedName>
</protein>
<keyword evidence="9" id="KW-1185">Reference proteome</keyword>
<comment type="similarity">
    <text evidence="2 6">Belongs to the flagella basal body rod proteins family.</text>
</comment>
<sequence>MFDDLTTQAVRASLDGLAMRQRVQANNIANIETPGYKAKKVEFETALAQAISSGGGATGVRASVSTSNLAARQDGNNVNLDEETLGSTETGLRYQLMLRAMDDRYGLVSTVLKGVR</sequence>
<comment type="subcellular location">
    <subcellularLocation>
        <location evidence="1 6">Bacterial flagellum basal body</location>
    </subcellularLocation>
</comment>
<gene>
    <name evidence="8" type="ORF">SAMN04487818_11263</name>
</gene>
<keyword evidence="8" id="KW-0969">Cilium</keyword>
<evidence type="ECO:0000256" key="2">
    <source>
        <dbReference type="ARBA" id="ARBA00009677"/>
    </source>
</evidence>
<evidence type="ECO:0000313" key="8">
    <source>
        <dbReference type="EMBL" id="SES39383.1"/>
    </source>
</evidence>
<keyword evidence="8" id="KW-0282">Flagellum</keyword>
<proteinExistence type="inferred from homology"/>
<dbReference type="STRING" id="155974.SAMN04487818_11263"/>
<feature type="domain" description="Flagellar basal body rod protein N-terminal" evidence="7">
    <location>
        <begin position="19"/>
        <end position="37"/>
    </location>
</feature>
<keyword evidence="8" id="KW-0966">Cell projection</keyword>
<reference evidence="9" key="1">
    <citation type="submission" date="2016-10" db="EMBL/GenBank/DDBJ databases">
        <authorList>
            <person name="Varghese N."/>
            <person name="Submissions S."/>
        </authorList>
    </citation>
    <scope>NUCLEOTIDE SEQUENCE [LARGE SCALE GENOMIC DNA]</scope>
    <source>
        <strain evidence="9">DSM 44260</strain>
    </source>
</reference>
<comment type="subunit">
    <text evidence="6">The basal body constitutes a major portion of the flagellar organelle and consists of a number of rings mounted on a central rod.</text>
</comment>
<dbReference type="InterPro" id="IPR006300">
    <property type="entry name" value="FlgB"/>
</dbReference>
<accession>A0A1H9X152</accession>
<dbReference type="PANTHER" id="PTHR30435:SF19">
    <property type="entry name" value="FLAGELLAR BASAL-BODY ROD PROTEIN FLGG"/>
    <property type="match status" value="1"/>
</dbReference>
<dbReference type="PANTHER" id="PTHR30435">
    <property type="entry name" value="FLAGELLAR PROTEIN"/>
    <property type="match status" value="1"/>
</dbReference>
<evidence type="ECO:0000256" key="6">
    <source>
        <dbReference type="PIRNR" id="PIRNR002889"/>
    </source>
</evidence>
<evidence type="ECO:0000313" key="9">
    <source>
        <dbReference type="Proteomes" id="UP000199051"/>
    </source>
</evidence>
<dbReference type="GO" id="GO:0071978">
    <property type="term" value="P:bacterial-type flagellum-dependent swarming motility"/>
    <property type="evidence" value="ECO:0007669"/>
    <property type="project" value="TreeGrafter"/>
</dbReference>
<evidence type="ECO:0000256" key="3">
    <source>
        <dbReference type="ARBA" id="ARBA00014376"/>
    </source>
</evidence>
<evidence type="ECO:0000256" key="5">
    <source>
        <dbReference type="ARBA" id="ARBA00024934"/>
    </source>
</evidence>
<name>A0A1H9X152_9PSEU</name>
<evidence type="ECO:0000256" key="1">
    <source>
        <dbReference type="ARBA" id="ARBA00004117"/>
    </source>
</evidence>
<dbReference type="GO" id="GO:0030694">
    <property type="term" value="C:bacterial-type flagellum basal body, rod"/>
    <property type="evidence" value="ECO:0007669"/>
    <property type="project" value="InterPro"/>
</dbReference>
<dbReference type="PIRSF" id="PIRSF002889">
    <property type="entry name" value="Rod_FlgB"/>
    <property type="match status" value="1"/>
</dbReference>
<dbReference type="AlphaFoldDB" id="A0A1H9X152"/>
<keyword evidence="4 6" id="KW-0975">Bacterial flagellum</keyword>
<dbReference type="RefSeq" id="WP_092784014.1">
    <property type="nucleotide sequence ID" value="NZ_FOGI01000012.1"/>
</dbReference>
<evidence type="ECO:0000259" key="7">
    <source>
        <dbReference type="Pfam" id="PF00460"/>
    </source>
</evidence>
<dbReference type="Pfam" id="PF00460">
    <property type="entry name" value="Flg_bb_rod"/>
    <property type="match status" value="1"/>
</dbReference>
<dbReference type="Proteomes" id="UP000199051">
    <property type="component" value="Unassembled WGS sequence"/>
</dbReference>